<evidence type="ECO:0000256" key="1">
    <source>
        <dbReference type="SAM" id="Phobius"/>
    </source>
</evidence>
<evidence type="ECO:0008006" key="4">
    <source>
        <dbReference type="Google" id="ProtNLM"/>
    </source>
</evidence>
<keyword evidence="1" id="KW-1133">Transmembrane helix</keyword>
<name>A0ABT2MTY4_9CYAN</name>
<comment type="caution">
    <text evidence="2">The sequence shown here is derived from an EMBL/GenBank/DDBJ whole genome shotgun (WGS) entry which is preliminary data.</text>
</comment>
<organism evidence="2 3">
    <name type="scientific">Laspinema palackyanum D2a</name>
    <dbReference type="NCBI Taxonomy" id="2953684"/>
    <lineage>
        <taxon>Bacteria</taxon>
        <taxon>Bacillati</taxon>
        <taxon>Cyanobacteriota</taxon>
        <taxon>Cyanophyceae</taxon>
        <taxon>Oscillatoriophycideae</taxon>
        <taxon>Oscillatoriales</taxon>
        <taxon>Laspinemataceae</taxon>
        <taxon>Laspinema</taxon>
        <taxon>Laspinema palackyanum</taxon>
    </lineage>
</organism>
<evidence type="ECO:0000313" key="2">
    <source>
        <dbReference type="EMBL" id="MCT7968218.1"/>
    </source>
</evidence>
<accession>A0ABT2MTY4</accession>
<evidence type="ECO:0000313" key="3">
    <source>
        <dbReference type="Proteomes" id="UP001525890"/>
    </source>
</evidence>
<keyword evidence="3" id="KW-1185">Reference proteome</keyword>
<dbReference type="Proteomes" id="UP001525890">
    <property type="component" value="Unassembled WGS sequence"/>
</dbReference>
<dbReference type="EMBL" id="JAMXFF010000028">
    <property type="protein sequence ID" value="MCT7968218.1"/>
    <property type="molecule type" value="Genomic_DNA"/>
</dbReference>
<sequence length="188" mass="21713">MEECKPREDIALWEMKEQVNPMIVVEKTPTQLKLRHRPYFVWLIASSLILGLPFLLLAVGSLLTWIFHLWWIPLLLLLAIGIGNFALVCWGPVVTCTLDKQCDRLILKYHRAITSQRVEYSLAEIRDVLIESRSWDGDIPLDFQIVLFLKNGRFLALDGVSSSWQSHQETANLIRAFLGLPQQNVFNR</sequence>
<feature type="transmembrane region" description="Helical" evidence="1">
    <location>
        <begin position="69"/>
        <end position="90"/>
    </location>
</feature>
<feature type="transmembrane region" description="Helical" evidence="1">
    <location>
        <begin position="39"/>
        <end position="63"/>
    </location>
</feature>
<keyword evidence="1" id="KW-0812">Transmembrane</keyword>
<dbReference type="RefSeq" id="WP_368007753.1">
    <property type="nucleotide sequence ID" value="NZ_JAMXFF010000028.1"/>
</dbReference>
<keyword evidence="1" id="KW-0472">Membrane</keyword>
<gene>
    <name evidence="2" type="ORF">NG799_18050</name>
</gene>
<reference evidence="2 3" key="1">
    <citation type="journal article" date="2022" name="Front. Microbiol.">
        <title>High genomic differentiation and limited gene flow indicate recent cryptic speciation within the genus Laspinema (cyanobacteria).</title>
        <authorList>
            <person name="Stanojkovic A."/>
            <person name="Skoupy S."/>
            <person name="Skaloud P."/>
            <person name="Dvorak P."/>
        </authorList>
    </citation>
    <scope>NUCLEOTIDE SEQUENCE [LARGE SCALE GENOMIC DNA]</scope>
    <source>
        <strain evidence="2 3">D2a</strain>
    </source>
</reference>
<protein>
    <recommendedName>
        <fullName evidence="4">YcxB-like protein domain-containing protein</fullName>
    </recommendedName>
</protein>
<proteinExistence type="predicted"/>